<sequence length="121" mass="14056">MKNFLFYAFCFFLFIACTNDSDNLPCTADEEWLQDFKDQVSETCCENCACVQKIFKGNYKGRTVYYQRPAGELCDAVYFLKFYNCTGDVVKEMSQQETYDYLIEGGREDEVVFSCPETGIF</sequence>
<name>A0A1L7HZV2_9FLAO</name>
<evidence type="ECO:0000313" key="2">
    <source>
        <dbReference type="Proteomes" id="UP000186230"/>
    </source>
</evidence>
<keyword evidence="2" id="KW-1185">Reference proteome</keyword>
<dbReference type="Proteomes" id="UP000186230">
    <property type="component" value="Chromosome"/>
</dbReference>
<evidence type="ECO:0000313" key="1">
    <source>
        <dbReference type="EMBL" id="APU66871.1"/>
    </source>
</evidence>
<dbReference type="PROSITE" id="PS51257">
    <property type="entry name" value="PROKAR_LIPOPROTEIN"/>
    <property type="match status" value="1"/>
</dbReference>
<dbReference type="AlphaFoldDB" id="A0A1L7HZV2"/>
<protein>
    <submittedName>
        <fullName evidence="1">Uncharacterized protein</fullName>
    </submittedName>
</protein>
<organism evidence="1 2">
    <name type="scientific">Christiangramia flava JLT2011</name>
    <dbReference type="NCBI Taxonomy" id="1229726"/>
    <lineage>
        <taxon>Bacteria</taxon>
        <taxon>Pseudomonadati</taxon>
        <taxon>Bacteroidota</taxon>
        <taxon>Flavobacteriia</taxon>
        <taxon>Flavobacteriales</taxon>
        <taxon>Flavobacteriaceae</taxon>
        <taxon>Christiangramia</taxon>
    </lineage>
</organism>
<reference evidence="1 2" key="1">
    <citation type="submission" date="2016-07" db="EMBL/GenBank/DDBJ databases">
        <title>Multi-omics approach to identify versatile polysaccharide utilization systems of a marine flavobacterium Gramella flava.</title>
        <authorList>
            <person name="Tang K."/>
        </authorList>
    </citation>
    <scope>NUCLEOTIDE SEQUENCE [LARGE SCALE GENOMIC DNA]</scope>
    <source>
        <strain evidence="1 2">JLT2011</strain>
    </source>
</reference>
<dbReference type="OrthoDB" id="1438404at2"/>
<accession>A0A1L7HZV2</accession>
<dbReference type="RefSeq" id="WP_139839246.1">
    <property type="nucleotide sequence ID" value="NZ_AMRU01000014.1"/>
</dbReference>
<proteinExistence type="predicted"/>
<dbReference type="KEGG" id="gfl:GRFL_0147"/>
<gene>
    <name evidence="1" type="ORF">GRFL_0147</name>
</gene>
<dbReference type="EMBL" id="CP016359">
    <property type="protein sequence ID" value="APU66871.1"/>
    <property type="molecule type" value="Genomic_DNA"/>
</dbReference>